<reference evidence="1 2" key="1">
    <citation type="submission" date="2023-07" db="EMBL/GenBank/DDBJ databases">
        <title>Genomic Encyclopedia of Type Strains, Phase IV (KMG-IV): sequencing the most valuable type-strain genomes for metagenomic binning, comparative biology and taxonomic classification.</title>
        <authorList>
            <person name="Goeker M."/>
        </authorList>
    </citation>
    <scope>NUCLEOTIDE SEQUENCE [LARGE SCALE GENOMIC DNA]</scope>
    <source>
        <strain evidence="1 2">DSM 9768</strain>
    </source>
</reference>
<dbReference type="GO" id="GO:0016829">
    <property type="term" value="F:lyase activity"/>
    <property type="evidence" value="ECO:0007669"/>
    <property type="project" value="UniProtKB-KW"/>
</dbReference>
<organism evidence="1 2">
    <name type="scientific">Evansella vedderi</name>
    <dbReference type="NCBI Taxonomy" id="38282"/>
    <lineage>
        <taxon>Bacteria</taxon>
        <taxon>Bacillati</taxon>
        <taxon>Bacillota</taxon>
        <taxon>Bacilli</taxon>
        <taxon>Bacillales</taxon>
        <taxon>Bacillaceae</taxon>
        <taxon>Evansella</taxon>
    </lineage>
</organism>
<comment type="caution">
    <text evidence="1">The sequence shown here is derived from an EMBL/GenBank/DDBJ whole genome shotgun (WGS) entry which is preliminary data.</text>
</comment>
<dbReference type="InterPro" id="IPR022608">
    <property type="entry name" value="Tscrpt_reg_SplA"/>
</dbReference>
<sequence length="85" mass="9894">MDITQLQAGDSIFVISRNPHTQSVAEIQEASVVEHPDYPGRIVLFLFEEYIPLTEDYAMFSSYQEAEDMFNMYFNEPDIDTESLY</sequence>
<dbReference type="Proteomes" id="UP001230005">
    <property type="component" value="Unassembled WGS sequence"/>
</dbReference>
<dbReference type="Pfam" id="PF11132">
    <property type="entry name" value="SplA"/>
    <property type="match status" value="1"/>
</dbReference>
<keyword evidence="1" id="KW-0456">Lyase</keyword>
<gene>
    <name evidence="1" type="ORF">J2S74_005492</name>
</gene>
<keyword evidence="2" id="KW-1185">Reference proteome</keyword>
<evidence type="ECO:0000313" key="2">
    <source>
        <dbReference type="Proteomes" id="UP001230005"/>
    </source>
</evidence>
<dbReference type="RefSeq" id="WP_370876085.1">
    <property type="nucleotide sequence ID" value="NZ_JAUSUG010000042.1"/>
</dbReference>
<protein>
    <submittedName>
        <fullName evidence="1">Transcriptional regulator of the spore photoproduct lyase operon</fullName>
    </submittedName>
</protein>
<dbReference type="EMBL" id="JAUSUG010000042">
    <property type="protein sequence ID" value="MDQ0258029.1"/>
    <property type="molecule type" value="Genomic_DNA"/>
</dbReference>
<accession>A0ABU0A3F5</accession>
<evidence type="ECO:0000313" key="1">
    <source>
        <dbReference type="EMBL" id="MDQ0258029.1"/>
    </source>
</evidence>
<proteinExistence type="predicted"/>
<name>A0ABU0A3F5_9BACI</name>